<evidence type="ECO:0000259" key="5">
    <source>
        <dbReference type="PROSITE" id="PS51898"/>
    </source>
</evidence>
<organism evidence="7">
    <name type="scientific">Mammaliicoccus fleurettii</name>
    <dbReference type="NCBI Taxonomy" id="150056"/>
    <lineage>
        <taxon>Bacteria</taxon>
        <taxon>Bacillati</taxon>
        <taxon>Bacillota</taxon>
        <taxon>Bacilli</taxon>
        <taxon>Bacillales</taxon>
        <taxon>Staphylococcaceae</taxon>
        <taxon>Mammaliicoccus</taxon>
    </lineage>
</organism>
<evidence type="ECO:0000256" key="4">
    <source>
        <dbReference type="PROSITE-ProRule" id="PRU01248"/>
    </source>
</evidence>
<dbReference type="SUPFAM" id="SSF56349">
    <property type="entry name" value="DNA breaking-rejoining enzymes"/>
    <property type="match status" value="1"/>
</dbReference>
<evidence type="ECO:0000256" key="1">
    <source>
        <dbReference type="ARBA" id="ARBA00008857"/>
    </source>
</evidence>
<dbReference type="Gene3D" id="1.10.150.130">
    <property type="match status" value="1"/>
</dbReference>
<dbReference type="CDD" id="cd01189">
    <property type="entry name" value="INT_ICEBs1_C_like"/>
    <property type="match status" value="1"/>
</dbReference>
<protein>
    <submittedName>
        <fullName evidence="7">Putative tyrosine integrase</fullName>
    </submittedName>
</protein>
<dbReference type="Gene3D" id="1.10.443.10">
    <property type="entry name" value="Intergrase catalytic core"/>
    <property type="match status" value="1"/>
</dbReference>
<dbReference type="GO" id="GO:0006310">
    <property type="term" value="P:DNA recombination"/>
    <property type="evidence" value="ECO:0007669"/>
    <property type="project" value="UniProtKB-KW"/>
</dbReference>
<dbReference type="InterPro" id="IPR011010">
    <property type="entry name" value="DNA_brk_join_enz"/>
</dbReference>
<keyword evidence="2 4" id="KW-0238">DNA-binding</keyword>
<dbReference type="AlphaFoldDB" id="A0A0D6DTS3"/>
<evidence type="ECO:0000256" key="3">
    <source>
        <dbReference type="ARBA" id="ARBA00023172"/>
    </source>
</evidence>
<dbReference type="PROSITE" id="PS51898">
    <property type="entry name" value="TYR_RECOMBINASE"/>
    <property type="match status" value="1"/>
</dbReference>
<dbReference type="InterPro" id="IPR044068">
    <property type="entry name" value="CB"/>
</dbReference>
<dbReference type="InterPro" id="IPR002104">
    <property type="entry name" value="Integrase_catalytic"/>
</dbReference>
<feature type="domain" description="Tyr recombinase" evidence="5">
    <location>
        <begin position="183"/>
        <end position="406"/>
    </location>
</feature>
<dbReference type="PANTHER" id="PTHR30349">
    <property type="entry name" value="PHAGE INTEGRASE-RELATED"/>
    <property type="match status" value="1"/>
</dbReference>
<dbReference type="InterPro" id="IPR050090">
    <property type="entry name" value="Tyrosine_recombinase_XerCD"/>
</dbReference>
<proteinExistence type="inferred from homology"/>
<feature type="domain" description="Core-binding (CB)" evidence="6">
    <location>
        <begin position="70"/>
        <end position="154"/>
    </location>
</feature>
<reference evidence="7" key="1">
    <citation type="submission" date="2014-11" db="EMBL/GenBank/DDBJ databases">
        <authorList>
            <person name="Wipf J."/>
        </authorList>
    </citation>
    <scope>NUCLEOTIDE SEQUENCE</scope>
    <source>
        <strain evidence="7">JW205</strain>
    </source>
</reference>
<name>A0A0D6DTS3_9STAP</name>
<keyword evidence="3" id="KW-0233">DNA recombination</keyword>
<dbReference type="GO" id="GO:0003677">
    <property type="term" value="F:DNA binding"/>
    <property type="evidence" value="ECO:0007669"/>
    <property type="project" value="UniProtKB-UniRule"/>
</dbReference>
<dbReference type="InterPro" id="IPR010998">
    <property type="entry name" value="Integrase_recombinase_N"/>
</dbReference>
<dbReference type="PROSITE" id="PS51900">
    <property type="entry name" value="CB"/>
    <property type="match status" value="1"/>
</dbReference>
<dbReference type="PANTHER" id="PTHR30349:SF64">
    <property type="entry name" value="PROPHAGE INTEGRASE INTD-RELATED"/>
    <property type="match status" value="1"/>
</dbReference>
<sequence>MWCEAFQDKNGITKYRFIEKYKDPLTDKWKRTSVVMNKNTKPSQKEAEKRLNEKIQAKLNDKTPSTLKTLTFHQACDEWFSNYKIISGSKQSTISTKYYKVEHIKRNISKDILVKNMTTETFQDFITSASNDNLSHKVIKDAMSIVRNIMKHTQKKYKLDDISYLEDVVIPKQAKTRDEIKAKRENYLEMSEIQLIVDKLNDIATSKRTGYMKLSFIMTAYIVEFMALNGMRIGECLAIQPNNIDFDKSTLEIDGTIHWIDEADGSGHGMKDTTKTEASYRTISLTTRSMDILRKAMLENKKAKQWDSNYNDRGFIFTNHYGNPMALSSVNRNIKIAVENIENNDGKQIITKHVTTHTLRHSHISLLSQLGVSLKAIMERVGHTDHKTTLQIYSHVTEQMDKDMMSKLEAVER</sequence>
<dbReference type="EMBL" id="LN680996">
    <property type="protein sequence ID" value="CEJ95841.1"/>
    <property type="molecule type" value="Genomic_DNA"/>
</dbReference>
<dbReference type="InterPro" id="IPR013762">
    <property type="entry name" value="Integrase-like_cat_sf"/>
</dbReference>
<accession>A0A0D6DTS3</accession>
<reference evidence="7" key="2">
    <citation type="journal article" date="2015" name="Antimicrob. Agents Chemother.">
        <title>The new macrolide-lincosamide-streptogramin B resistance gene erm(45) is located within a genomic island in Staphylococcus fleurettii.</title>
        <authorList>
            <person name="Wipf J.R."/>
            <person name="Schwendener S."/>
            <person name="Nielsen J.B."/>
            <person name="Westh H."/>
            <person name="Perreten V."/>
        </authorList>
    </citation>
    <scope>NUCLEOTIDE SEQUENCE</scope>
    <source>
        <strain evidence="7">JW205</strain>
    </source>
</reference>
<evidence type="ECO:0000313" key="7">
    <source>
        <dbReference type="EMBL" id="CEJ95841.1"/>
    </source>
</evidence>
<dbReference type="Pfam" id="PF00589">
    <property type="entry name" value="Phage_integrase"/>
    <property type="match status" value="1"/>
</dbReference>
<comment type="similarity">
    <text evidence="1">Belongs to the 'phage' integrase family.</text>
</comment>
<dbReference type="GO" id="GO:0015074">
    <property type="term" value="P:DNA integration"/>
    <property type="evidence" value="ECO:0007669"/>
    <property type="project" value="InterPro"/>
</dbReference>
<evidence type="ECO:0000256" key="2">
    <source>
        <dbReference type="ARBA" id="ARBA00023125"/>
    </source>
</evidence>
<evidence type="ECO:0000259" key="6">
    <source>
        <dbReference type="PROSITE" id="PS51900"/>
    </source>
</evidence>